<feature type="domain" description="AAA+ ATPase" evidence="3">
    <location>
        <begin position="3"/>
        <end position="184"/>
    </location>
</feature>
<organism evidence="4 5">
    <name type="scientific">Aphanomyces astaci</name>
    <name type="common">Crayfish plague agent</name>
    <dbReference type="NCBI Taxonomy" id="112090"/>
    <lineage>
        <taxon>Eukaryota</taxon>
        <taxon>Sar</taxon>
        <taxon>Stramenopiles</taxon>
        <taxon>Oomycota</taxon>
        <taxon>Saprolegniomycetes</taxon>
        <taxon>Saprolegniales</taxon>
        <taxon>Verrucalvaceae</taxon>
        <taxon>Aphanomyces</taxon>
    </lineage>
</organism>
<dbReference type="PROSITE" id="PS00674">
    <property type="entry name" value="AAA"/>
    <property type="match status" value="1"/>
</dbReference>
<dbReference type="EMBL" id="QUTD01006001">
    <property type="protein sequence ID" value="RHY58162.1"/>
    <property type="molecule type" value="Genomic_DNA"/>
</dbReference>
<dbReference type="InterPro" id="IPR050747">
    <property type="entry name" value="Mitochondrial_chaperone_BCS1"/>
</dbReference>
<dbReference type="InterPro" id="IPR027417">
    <property type="entry name" value="P-loop_NTPase"/>
</dbReference>
<accession>A0A397D3M7</accession>
<gene>
    <name evidence="4" type="ORF">DYB30_012182</name>
</gene>
<reference evidence="4 5" key="1">
    <citation type="submission" date="2018-08" db="EMBL/GenBank/DDBJ databases">
        <title>Aphanomyces genome sequencing and annotation.</title>
        <authorList>
            <person name="Minardi D."/>
            <person name="Oidtmann B."/>
            <person name="Van Der Giezen M."/>
            <person name="Studholme D.J."/>
        </authorList>
    </citation>
    <scope>NUCLEOTIDE SEQUENCE [LARGE SCALE GENOMIC DNA]</scope>
    <source>
        <strain evidence="4 5">D2</strain>
    </source>
</reference>
<feature type="non-terminal residue" evidence="4">
    <location>
        <position position="1"/>
    </location>
</feature>
<protein>
    <recommendedName>
        <fullName evidence="3">AAA+ ATPase domain-containing protein</fullName>
    </recommendedName>
</protein>
<proteinExistence type="inferred from homology"/>
<evidence type="ECO:0000256" key="1">
    <source>
        <dbReference type="ARBA" id="ARBA00007448"/>
    </source>
</evidence>
<dbReference type="AlphaFoldDB" id="A0A397D3M7"/>
<dbReference type="SUPFAM" id="SSF52540">
    <property type="entry name" value="P-loop containing nucleoside triphosphate hydrolases"/>
    <property type="match status" value="1"/>
</dbReference>
<dbReference type="Gene3D" id="3.40.50.300">
    <property type="entry name" value="P-loop containing nucleotide triphosphate hydrolases"/>
    <property type="match status" value="1"/>
</dbReference>
<evidence type="ECO:0000313" key="4">
    <source>
        <dbReference type="EMBL" id="RHY58162.1"/>
    </source>
</evidence>
<evidence type="ECO:0000313" key="5">
    <source>
        <dbReference type="Proteomes" id="UP000266643"/>
    </source>
</evidence>
<dbReference type="Proteomes" id="UP000266643">
    <property type="component" value="Unassembled WGS sequence"/>
</dbReference>
<dbReference type="InterPro" id="IPR003960">
    <property type="entry name" value="ATPase_AAA_CS"/>
</dbReference>
<evidence type="ECO:0000259" key="3">
    <source>
        <dbReference type="SMART" id="SM00382"/>
    </source>
</evidence>
<dbReference type="GO" id="GO:0016887">
    <property type="term" value="F:ATP hydrolysis activity"/>
    <property type="evidence" value="ECO:0007669"/>
    <property type="project" value="InterPro"/>
</dbReference>
<name>A0A397D3M7_APHAT</name>
<comment type="caution">
    <text evidence="4">The sequence shown here is derived from an EMBL/GenBank/DDBJ whole genome shotgun (WGS) entry which is preliminary data.</text>
</comment>
<comment type="similarity">
    <text evidence="1">Belongs to the AAA ATPase family. BCS1 subfamily.</text>
</comment>
<dbReference type="InterPro" id="IPR003593">
    <property type="entry name" value="AAA+_ATPase"/>
</dbReference>
<dbReference type="PANTHER" id="PTHR23070">
    <property type="entry name" value="BCS1 AAA-TYPE ATPASE"/>
    <property type="match status" value="1"/>
</dbReference>
<dbReference type="GO" id="GO:0005524">
    <property type="term" value="F:ATP binding"/>
    <property type="evidence" value="ECO:0007669"/>
    <property type="project" value="UniProtKB-KW"/>
</dbReference>
<sequence>FPYKLGLLLHGPPGTGKTSLIKAIAQHTKRHIVNISLSKIKTNQELMDMMFDLKFGLAGEDLPIKLGFNNIVFVMEDVDCASNVVLARSSDPASPEKDDLDLMDLVSTSKVEGNNKAIGPVVNTSKWGGSKDALNLSGLLNVLDGVVDSPGRILIMTTNHPEKLDPALVRPGRVNKKLMLGHISSRHTQLMVEHFFATTLDPKQRKAIDDVFANTTNNVTPAQVEQLCAEYDQVVEMLDALAKLGD</sequence>
<evidence type="ECO:0000256" key="2">
    <source>
        <dbReference type="RuleBase" id="RU003651"/>
    </source>
</evidence>
<dbReference type="SMART" id="SM00382">
    <property type="entry name" value="AAA"/>
    <property type="match status" value="1"/>
</dbReference>
<keyword evidence="2" id="KW-0067">ATP-binding</keyword>
<dbReference type="Pfam" id="PF00004">
    <property type="entry name" value="AAA"/>
    <property type="match status" value="2"/>
</dbReference>
<keyword evidence="2" id="KW-0547">Nucleotide-binding</keyword>
<dbReference type="InterPro" id="IPR003959">
    <property type="entry name" value="ATPase_AAA_core"/>
</dbReference>